<reference evidence="2 3" key="1">
    <citation type="submission" date="2024-11" db="EMBL/GenBank/DDBJ databases">
        <title>First Report of Moraxella oculi in Brazil in an Infectious Bovine Keratoconjunctivitis Outbreak.</title>
        <authorList>
            <person name="Carvalho C.V."/>
            <person name="Domingues R."/>
            <person name="Coutinho C."/>
            <person name="Honorio N.T.B.S."/>
            <person name="Faza D.R.L.R."/>
            <person name="Carvalho W.A."/>
            <person name="Machado A.B.F."/>
            <person name="Martins M.F."/>
            <person name="Gaspar E.B."/>
        </authorList>
    </citation>
    <scope>NUCLEOTIDE SEQUENCE [LARGE SCALE GENOMIC DNA]</scope>
    <source>
        <strain evidence="2 3">2117LE</strain>
    </source>
</reference>
<dbReference type="PANTHER" id="PTHR23088:SF27">
    <property type="entry name" value="DEAMINATED GLUTATHIONE AMIDASE"/>
    <property type="match status" value="1"/>
</dbReference>
<keyword evidence="2" id="KW-0378">Hydrolase</keyword>
<dbReference type="RefSeq" id="WP_407068361.1">
    <property type="nucleotide sequence ID" value="NZ_JBJJXE010000001.1"/>
</dbReference>
<dbReference type="PANTHER" id="PTHR23088">
    <property type="entry name" value="NITRILASE-RELATED"/>
    <property type="match status" value="1"/>
</dbReference>
<dbReference type="SUPFAM" id="SSF56317">
    <property type="entry name" value="Carbon-nitrogen hydrolase"/>
    <property type="match status" value="1"/>
</dbReference>
<evidence type="ECO:0000313" key="3">
    <source>
        <dbReference type="Proteomes" id="UP001624684"/>
    </source>
</evidence>
<name>A0ABW8U962_9GAMM</name>
<dbReference type="InterPro" id="IPR036526">
    <property type="entry name" value="C-N_Hydrolase_sf"/>
</dbReference>
<comment type="caution">
    <text evidence="2">The sequence shown here is derived from an EMBL/GenBank/DDBJ whole genome shotgun (WGS) entry which is preliminary data.</text>
</comment>
<evidence type="ECO:0000259" key="1">
    <source>
        <dbReference type="PROSITE" id="PS50263"/>
    </source>
</evidence>
<feature type="domain" description="CN hydrolase" evidence="1">
    <location>
        <begin position="2"/>
        <end position="263"/>
    </location>
</feature>
<sequence length="282" mass="31738">MICIASIQLNSQTDIDQNLHIISRAIADASTRADIIVLPENMCVMGRQGELACRFDEIVNVLSSLAKDHGVYLVAGTLPCAVRPDGMPTVQDKYRQSSLVFDLQGVQIARYDKIHLFRATVKDDTGAYDESRTFEMGDELVMVPMYIKGKMINLGMMICFDIRFPKMAQRLRQMGADIISVPAAFTYQTGRMHWQLLLQARALDSQCLMVGSTQGGVHHIGDKTRKTWGHAMMVDANGVVIASSEQTQVIDEDYLIVYGEFDQSKQQQVRQNMPIFECHRLR</sequence>
<keyword evidence="3" id="KW-1185">Reference proteome</keyword>
<dbReference type="Gene3D" id="3.60.110.10">
    <property type="entry name" value="Carbon-nitrogen hydrolase"/>
    <property type="match status" value="1"/>
</dbReference>
<evidence type="ECO:0000313" key="2">
    <source>
        <dbReference type="EMBL" id="MFL1731466.1"/>
    </source>
</evidence>
<dbReference type="InterPro" id="IPR003010">
    <property type="entry name" value="C-N_Hydrolase"/>
</dbReference>
<dbReference type="PROSITE" id="PS50263">
    <property type="entry name" value="CN_HYDROLASE"/>
    <property type="match status" value="1"/>
</dbReference>
<accession>A0ABW8U962</accession>
<protein>
    <submittedName>
        <fullName evidence="2">Nitrilase-related carbon-nitrogen hydrolase</fullName>
    </submittedName>
</protein>
<gene>
    <name evidence="2" type="ORF">ACJHVH_00395</name>
</gene>
<dbReference type="EMBL" id="JBJJXE010000001">
    <property type="protein sequence ID" value="MFL1731466.1"/>
    <property type="molecule type" value="Genomic_DNA"/>
</dbReference>
<organism evidence="2 3">
    <name type="scientific">Moraxella oculi</name>
    <dbReference type="NCBI Taxonomy" id="2940516"/>
    <lineage>
        <taxon>Bacteria</taxon>
        <taxon>Pseudomonadati</taxon>
        <taxon>Pseudomonadota</taxon>
        <taxon>Gammaproteobacteria</taxon>
        <taxon>Moraxellales</taxon>
        <taxon>Moraxellaceae</taxon>
        <taxon>Moraxella</taxon>
    </lineage>
</organism>
<proteinExistence type="predicted"/>
<dbReference type="Pfam" id="PF00795">
    <property type="entry name" value="CN_hydrolase"/>
    <property type="match status" value="1"/>
</dbReference>
<dbReference type="Proteomes" id="UP001624684">
    <property type="component" value="Unassembled WGS sequence"/>
</dbReference>
<dbReference type="GO" id="GO:0016787">
    <property type="term" value="F:hydrolase activity"/>
    <property type="evidence" value="ECO:0007669"/>
    <property type="project" value="UniProtKB-KW"/>
</dbReference>